<keyword evidence="10" id="KW-0808">Transferase</keyword>
<comment type="similarity">
    <text evidence="2">Belongs to the Cob(I)alamin adenosyltransferase family.</text>
</comment>
<comment type="catalytic activity">
    <reaction evidence="8">
        <text>2 cob(II)yrinate a,c diamide + reduced [electron-transfer flavoprotein] + 2 ATP = 2 adenosylcob(III)yrinate a,c-diamide + 2 triphosphate + oxidized [electron-transfer flavoprotein] + 3 H(+)</text>
        <dbReference type="Rhea" id="RHEA:11528"/>
        <dbReference type="Rhea" id="RHEA-COMP:10685"/>
        <dbReference type="Rhea" id="RHEA-COMP:10686"/>
        <dbReference type="ChEBI" id="CHEBI:15378"/>
        <dbReference type="ChEBI" id="CHEBI:18036"/>
        <dbReference type="ChEBI" id="CHEBI:30616"/>
        <dbReference type="ChEBI" id="CHEBI:57692"/>
        <dbReference type="ChEBI" id="CHEBI:58307"/>
        <dbReference type="ChEBI" id="CHEBI:58503"/>
        <dbReference type="ChEBI" id="CHEBI:58537"/>
        <dbReference type="EC" id="2.5.1.17"/>
    </reaction>
</comment>
<evidence type="ECO:0000256" key="6">
    <source>
        <dbReference type="ARBA" id="ARBA00033334"/>
    </source>
</evidence>
<dbReference type="InterPro" id="IPR027417">
    <property type="entry name" value="P-loop_NTPase"/>
</dbReference>
<dbReference type="CDD" id="cd00561">
    <property type="entry name" value="CobA_ACA"/>
    <property type="match status" value="1"/>
</dbReference>
<dbReference type="NCBIfam" id="TIGR00708">
    <property type="entry name" value="cobA"/>
    <property type="match status" value="1"/>
</dbReference>
<evidence type="ECO:0000256" key="7">
    <source>
        <dbReference type="ARBA" id="ARBA00033354"/>
    </source>
</evidence>
<evidence type="ECO:0000313" key="11">
    <source>
        <dbReference type="Proteomes" id="UP000807825"/>
    </source>
</evidence>
<comment type="catalytic activity">
    <reaction evidence="9">
        <text>2 cob(II)alamin + reduced [electron-transfer flavoprotein] + 2 ATP = 2 adenosylcob(III)alamin + 2 triphosphate + oxidized [electron-transfer flavoprotein] + 3 H(+)</text>
        <dbReference type="Rhea" id="RHEA:28671"/>
        <dbReference type="Rhea" id="RHEA-COMP:10685"/>
        <dbReference type="Rhea" id="RHEA-COMP:10686"/>
        <dbReference type="ChEBI" id="CHEBI:15378"/>
        <dbReference type="ChEBI" id="CHEBI:16304"/>
        <dbReference type="ChEBI" id="CHEBI:18036"/>
        <dbReference type="ChEBI" id="CHEBI:18408"/>
        <dbReference type="ChEBI" id="CHEBI:30616"/>
        <dbReference type="ChEBI" id="CHEBI:57692"/>
        <dbReference type="ChEBI" id="CHEBI:58307"/>
        <dbReference type="EC" id="2.5.1.17"/>
    </reaction>
</comment>
<evidence type="ECO:0000256" key="4">
    <source>
        <dbReference type="ARBA" id="ARBA00024929"/>
    </source>
</evidence>
<evidence type="ECO:0000256" key="2">
    <source>
        <dbReference type="ARBA" id="ARBA00007487"/>
    </source>
</evidence>
<dbReference type="Proteomes" id="UP000807825">
    <property type="component" value="Unassembled WGS sequence"/>
</dbReference>
<name>A0A9D6V0P4_9BACT</name>
<comment type="pathway">
    <text evidence="1">Cofactor biosynthesis; adenosylcobalamin biosynthesis; adenosylcobalamin from cob(II)yrinate a,c-diamide: step 2/7.</text>
</comment>
<comment type="function">
    <text evidence="4">Required for both de novo synthesis of the corrin ring for the assimilation of exogenous corrinoids. Participates in the adenosylation of a variety of incomplete and complete corrinoids.</text>
</comment>
<dbReference type="Gene3D" id="3.40.50.300">
    <property type="entry name" value="P-loop containing nucleotide triphosphate hydrolases"/>
    <property type="match status" value="1"/>
</dbReference>
<reference evidence="10" key="1">
    <citation type="submission" date="2020-07" db="EMBL/GenBank/DDBJ databases">
        <title>Huge and variable diversity of episymbiotic CPR bacteria and DPANN archaea in groundwater ecosystems.</title>
        <authorList>
            <person name="He C.Y."/>
            <person name="Keren R."/>
            <person name="Whittaker M."/>
            <person name="Farag I.F."/>
            <person name="Doudna J."/>
            <person name="Cate J.H.D."/>
            <person name="Banfield J.F."/>
        </authorList>
    </citation>
    <scope>NUCLEOTIDE SEQUENCE</scope>
    <source>
        <strain evidence="10">NC_groundwater_1664_Pr3_B-0.1um_52_9</strain>
    </source>
</reference>
<dbReference type="EC" id="2.5.1.17" evidence="3"/>
<dbReference type="InterPro" id="IPR003724">
    <property type="entry name" value="CblAdoTrfase_CobA"/>
</dbReference>
<dbReference type="AlphaFoldDB" id="A0A9D6V0P4"/>
<sequence>MAEPALQLLEPKEQVGLIVVITGYGKGKTTSALGMVLRSVGHGLRVCVIQFMKGDMFAGEIKALKLLAPQVEHHLTGKGFCGIQGNPYPHSEHRANAQYAIELAKEKMLSGQYDVLICDEINNSLKLKLVDLDQVLDLINQKPPAMHLVLTGRDAHPEVIERSNTVSEVTEIKHAYREGIEPQKGIDY</sequence>
<evidence type="ECO:0000256" key="3">
    <source>
        <dbReference type="ARBA" id="ARBA00012454"/>
    </source>
</evidence>
<dbReference type="GO" id="GO:0005524">
    <property type="term" value="F:ATP binding"/>
    <property type="evidence" value="ECO:0007669"/>
    <property type="project" value="InterPro"/>
</dbReference>
<evidence type="ECO:0000256" key="9">
    <source>
        <dbReference type="ARBA" id="ARBA00048692"/>
    </source>
</evidence>
<dbReference type="PANTHER" id="PTHR46638">
    <property type="entry name" value="CORRINOID ADENOSYLTRANSFERASE"/>
    <property type="match status" value="1"/>
</dbReference>
<gene>
    <name evidence="10" type="primary">cobO</name>
    <name evidence="10" type="ORF">HY912_03520</name>
</gene>
<evidence type="ECO:0000256" key="1">
    <source>
        <dbReference type="ARBA" id="ARBA00005121"/>
    </source>
</evidence>
<evidence type="ECO:0000313" key="10">
    <source>
        <dbReference type="EMBL" id="MBI5248544.1"/>
    </source>
</evidence>
<dbReference type="PANTHER" id="PTHR46638:SF1">
    <property type="entry name" value="CORRINOID ADENOSYLTRANSFERASE"/>
    <property type="match status" value="1"/>
</dbReference>
<dbReference type="SUPFAM" id="SSF52540">
    <property type="entry name" value="P-loop containing nucleoside triphosphate hydrolases"/>
    <property type="match status" value="1"/>
</dbReference>
<dbReference type="Pfam" id="PF02572">
    <property type="entry name" value="CobA_CobO_BtuR"/>
    <property type="match status" value="1"/>
</dbReference>
<dbReference type="EMBL" id="JACRDE010000106">
    <property type="protein sequence ID" value="MBI5248544.1"/>
    <property type="molecule type" value="Genomic_DNA"/>
</dbReference>
<evidence type="ECO:0000256" key="8">
    <source>
        <dbReference type="ARBA" id="ARBA00048555"/>
    </source>
</evidence>
<dbReference type="GO" id="GO:0009236">
    <property type="term" value="P:cobalamin biosynthetic process"/>
    <property type="evidence" value="ECO:0007669"/>
    <property type="project" value="InterPro"/>
</dbReference>
<accession>A0A9D6V0P4</accession>
<comment type="caution">
    <text evidence="10">The sequence shown here is derived from an EMBL/GenBank/DDBJ whole genome shotgun (WGS) entry which is preliminary data.</text>
</comment>
<dbReference type="GO" id="GO:0008817">
    <property type="term" value="F:corrinoid adenosyltransferase activity"/>
    <property type="evidence" value="ECO:0007669"/>
    <property type="project" value="UniProtKB-EC"/>
</dbReference>
<organism evidence="10 11">
    <name type="scientific">Desulfomonile tiedjei</name>
    <dbReference type="NCBI Taxonomy" id="2358"/>
    <lineage>
        <taxon>Bacteria</taxon>
        <taxon>Pseudomonadati</taxon>
        <taxon>Thermodesulfobacteriota</taxon>
        <taxon>Desulfomonilia</taxon>
        <taxon>Desulfomonilales</taxon>
        <taxon>Desulfomonilaceae</taxon>
        <taxon>Desulfomonile</taxon>
    </lineage>
</organism>
<dbReference type="PIRSF" id="PIRSF015617">
    <property type="entry name" value="Adensltrnsf_CobA"/>
    <property type="match status" value="1"/>
</dbReference>
<evidence type="ECO:0000256" key="5">
    <source>
        <dbReference type="ARBA" id="ARBA00031529"/>
    </source>
</evidence>
<proteinExistence type="inferred from homology"/>
<protein>
    <recommendedName>
        <fullName evidence="3">corrinoid adenosyltransferase</fullName>
        <ecNumber evidence="3">2.5.1.17</ecNumber>
    </recommendedName>
    <alternativeName>
        <fullName evidence="5">Cob(II)alamin adenosyltransferase</fullName>
    </alternativeName>
    <alternativeName>
        <fullName evidence="7">Cob(II)yrinic acid a,c-diamide adenosyltransferase</fullName>
    </alternativeName>
    <alternativeName>
        <fullName evidence="6">Cobinamide/cobalamin adenosyltransferase</fullName>
    </alternativeName>
</protein>